<proteinExistence type="predicted"/>
<feature type="region of interest" description="Disordered" evidence="1">
    <location>
        <begin position="77"/>
        <end position="98"/>
    </location>
</feature>
<dbReference type="EMBL" id="DF238783">
    <property type="protein sequence ID" value="GAC94184.1"/>
    <property type="molecule type" value="Genomic_DNA"/>
</dbReference>
<dbReference type="GeneID" id="24107050"/>
<protein>
    <submittedName>
        <fullName evidence="2">Uncharacterized protein</fullName>
    </submittedName>
</protein>
<dbReference type="RefSeq" id="XP_012187771.1">
    <property type="nucleotide sequence ID" value="XM_012332381.1"/>
</dbReference>
<organism evidence="2 3">
    <name type="scientific">Pseudozyma hubeiensis (strain SY62)</name>
    <name type="common">Yeast</name>
    <dbReference type="NCBI Taxonomy" id="1305764"/>
    <lineage>
        <taxon>Eukaryota</taxon>
        <taxon>Fungi</taxon>
        <taxon>Dikarya</taxon>
        <taxon>Basidiomycota</taxon>
        <taxon>Ustilaginomycotina</taxon>
        <taxon>Ustilaginomycetes</taxon>
        <taxon>Ustilaginales</taxon>
        <taxon>Ustilaginaceae</taxon>
        <taxon>Pseudozyma</taxon>
    </lineage>
</organism>
<dbReference type="HOGENOM" id="CLU_2334554_0_0_1"/>
<dbReference type="Proteomes" id="UP000014071">
    <property type="component" value="Unassembled WGS sequence"/>
</dbReference>
<gene>
    <name evidence="2" type="ORF">PHSY_001755</name>
</gene>
<sequence>MLRHDRERPFLSIRKLVQPLFGIRTWCDFMRGRERVKNVSNHCFSSKSSVGTVLLTITASTRLDHLRFPGRHIEMGDQQQSASAATMSSRQIVSNCLR</sequence>
<feature type="compositionally biased region" description="Low complexity" evidence="1">
    <location>
        <begin position="78"/>
        <end position="91"/>
    </location>
</feature>
<evidence type="ECO:0000313" key="3">
    <source>
        <dbReference type="Proteomes" id="UP000014071"/>
    </source>
</evidence>
<evidence type="ECO:0000256" key="1">
    <source>
        <dbReference type="SAM" id="MobiDB-lite"/>
    </source>
</evidence>
<name>R9NZH8_PSEHS</name>
<keyword evidence="3" id="KW-1185">Reference proteome</keyword>
<accession>R9NZH8</accession>
<evidence type="ECO:0000313" key="2">
    <source>
        <dbReference type="EMBL" id="GAC94184.1"/>
    </source>
</evidence>
<reference evidence="3" key="1">
    <citation type="journal article" date="2013" name="Genome Announc.">
        <title>Draft genome sequence of the basidiomycetous yeast-like fungus Pseudozyma hubeiensis SY62, which produces an abundant amount of the biosurfactant mannosylerythritol lipids.</title>
        <authorList>
            <person name="Konishi M."/>
            <person name="Hatada Y."/>
            <person name="Horiuchi J."/>
        </authorList>
    </citation>
    <scope>NUCLEOTIDE SEQUENCE [LARGE SCALE GENOMIC DNA]</scope>
    <source>
        <strain evidence="3">SY62</strain>
    </source>
</reference>
<dbReference type="AlphaFoldDB" id="R9NZH8"/>